<gene>
    <name evidence="6" type="ORF">TL08_10100</name>
</gene>
<organism evidence="6 7">
    <name type="scientific">Actinoalloteichus hymeniacidonis</name>
    <dbReference type="NCBI Taxonomy" id="340345"/>
    <lineage>
        <taxon>Bacteria</taxon>
        <taxon>Bacillati</taxon>
        <taxon>Actinomycetota</taxon>
        <taxon>Actinomycetes</taxon>
        <taxon>Pseudonocardiales</taxon>
        <taxon>Pseudonocardiaceae</taxon>
        <taxon>Actinoalloteichus</taxon>
    </lineage>
</organism>
<dbReference type="Proteomes" id="UP000095210">
    <property type="component" value="Chromosome"/>
</dbReference>
<evidence type="ECO:0000256" key="4">
    <source>
        <dbReference type="PROSITE-ProRule" id="PRU00335"/>
    </source>
</evidence>
<dbReference type="PRINTS" id="PR00455">
    <property type="entry name" value="HTHTETR"/>
</dbReference>
<dbReference type="Pfam" id="PF16925">
    <property type="entry name" value="TetR_C_13"/>
    <property type="match status" value="1"/>
</dbReference>
<protein>
    <submittedName>
        <fullName evidence="6">Transcriptional regulator, TetR family</fullName>
    </submittedName>
</protein>
<feature type="DNA-binding region" description="H-T-H motif" evidence="4">
    <location>
        <begin position="36"/>
        <end position="55"/>
    </location>
</feature>
<evidence type="ECO:0000259" key="5">
    <source>
        <dbReference type="PROSITE" id="PS50977"/>
    </source>
</evidence>
<dbReference type="KEGG" id="ahm:TL08_10100"/>
<evidence type="ECO:0000313" key="6">
    <source>
        <dbReference type="EMBL" id="AOS62835.1"/>
    </source>
</evidence>
<dbReference type="EMBL" id="CP014859">
    <property type="protein sequence ID" value="AOS62835.1"/>
    <property type="molecule type" value="Genomic_DNA"/>
</dbReference>
<dbReference type="AlphaFoldDB" id="A0AAC9MY19"/>
<evidence type="ECO:0000313" key="7">
    <source>
        <dbReference type="Proteomes" id="UP000095210"/>
    </source>
</evidence>
<evidence type="ECO:0000256" key="2">
    <source>
        <dbReference type="ARBA" id="ARBA00023125"/>
    </source>
</evidence>
<keyword evidence="1" id="KW-0805">Transcription regulation</keyword>
<dbReference type="InterPro" id="IPR009057">
    <property type="entry name" value="Homeodomain-like_sf"/>
</dbReference>
<evidence type="ECO:0000256" key="3">
    <source>
        <dbReference type="ARBA" id="ARBA00023163"/>
    </source>
</evidence>
<evidence type="ECO:0000256" key="1">
    <source>
        <dbReference type="ARBA" id="ARBA00023015"/>
    </source>
</evidence>
<dbReference type="InterPro" id="IPR011075">
    <property type="entry name" value="TetR_C"/>
</dbReference>
<dbReference type="PANTHER" id="PTHR47506">
    <property type="entry name" value="TRANSCRIPTIONAL REGULATORY PROTEIN"/>
    <property type="match status" value="1"/>
</dbReference>
<dbReference type="Pfam" id="PF00440">
    <property type="entry name" value="TetR_N"/>
    <property type="match status" value="1"/>
</dbReference>
<dbReference type="GO" id="GO:0003677">
    <property type="term" value="F:DNA binding"/>
    <property type="evidence" value="ECO:0007669"/>
    <property type="project" value="UniProtKB-UniRule"/>
</dbReference>
<dbReference type="InterPro" id="IPR036271">
    <property type="entry name" value="Tet_transcr_reg_TetR-rel_C_sf"/>
</dbReference>
<accession>A0AAC9MY19</accession>
<keyword evidence="2 4" id="KW-0238">DNA-binding</keyword>
<dbReference type="SUPFAM" id="SSF48498">
    <property type="entry name" value="Tetracyclin repressor-like, C-terminal domain"/>
    <property type="match status" value="1"/>
</dbReference>
<dbReference type="SUPFAM" id="SSF46689">
    <property type="entry name" value="Homeodomain-like"/>
    <property type="match status" value="1"/>
</dbReference>
<dbReference type="PANTHER" id="PTHR47506:SF1">
    <property type="entry name" value="HTH-TYPE TRANSCRIPTIONAL REGULATOR YJDC"/>
    <property type="match status" value="1"/>
</dbReference>
<sequence length="196" mass="21499">MPPSKREGSAAIRPVRDRVLDVATVLFYRDGIRAVSADKLIAEVGISKVTFYRHFPTKDDLVVAYLQQRSDIEREGLTRIRRELADDPMAMLRAYTVALGEVSCAPGFRGCPFINAAAEFADPDHPVRVTVAEHRRWFSSEIREILAELGVTDVGSVAEQLILLRDGAMVSGYVGNPQDASKALTDALSAIIDAAR</sequence>
<reference evidence="7" key="1">
    <citation type="submission" date="2016-03" db="EMBL/GenBank/DDBJ databases">
        <title>Complete genome sequence of the type strain Actinoalloteichus hymeniacidonis DSM 45092.</title>
        <authorList>
            <person name="Schaffert L."/>
            <person name="Albersmeier A."/>
            <person name="Winkler A."/>
            <person name="Kalinowski J."/>
            <person name="Zotchev S."/>
            <person name="Ruckert C."/>
        </authorList>
    </citation>
    <scope>NUCLEOTIDE SEQUENCE [LARGE SCALE GENOMIC DNA]</scope>
    <source>
        <strain evidence="7">HPA177(T) (DSM 45092(T))</strain>
    </source>
</reference>
<feature type="domain" description="HTH tetR-type" evidence="5">
    <location>
        <begin position="13"/>
        <end position="73"/>
    </location>
</feature>
<name>A0AAC9MY19_9PSEU</name>
<keyword evidence="3" id="KW-0804">Transcription</keyword>
<proteinExistence type="predicted"/>
<keyword evidence="7" id="KW-1185">Reference proteome</keyword>
<dbReference type="InterPro" id="IPR001647">
    <property type="entry name" value="HTH_TetR"/>
</dbReference>
<dbReference type="Gene3D" id="1.10.357.10">
    <property type="entry name" value="Tetracycline Repressor, domain 2"/>
    <property type="match status" value="1"/>
</dbReference>
<dbReference type="PROSITE" id="PS50977">
    <property type="entry name" value="HTH_TETR_2"/>
    <property type="match status" value="1"/>
</dbReference>